<evidence type="ECO:0000313" key="2">
    <source>
        <dbReference type="Proteomes" id="UP000304148"/>
    </source>
</evidence>
<protein>
    <submittedName>
        <fullName evidence="1">Uncharacterized protein</fullName>
    </submittedName>
</protein>
<accession>A0A383R7P4</accession>
<name>A0A383R7P4_PAEAL</name>
<gene>
    <name evidence="1" type="ORF">PBLR_10946</name>
</gene>
<reference evidence="2" key="1">
    <citation type="submission" date="2018-08" db="EMBL/GenBank/DDBJ databases">
        <authorList>
            <person name="Chevrot R."/>
        </authorList>
    </citation>
    <scope>NUCLEOTIDE SEQUENCE [LARGE SCALE GENOMIC DNA]</scope>
</reference>
<evidence type="ECO:0000313" key="1">
    <source>
        <dbReference type="EMBL" id="SYX82524.1"/>
    </source>
</evidence>
<proteinExistence type="predicted"/>
<dbReference type="Proteomes" id="UP000304148">
    <property type="component" value="Chromosome"/>
</dbReference>
<organism evidence="1 2">
    <name type="scientific">Paenibacillus alvei</name>
    <name type="common">Bacillus alvei</name>
    <dbReference type="NCBI Taxonomy" id="44250"/>
    <lineage>
        <taxon>Bacteria</taxon>
        <taxon>Bacillati</taxon>
        <taxon>Bacillota</taxon>
        <taxon>Bacilli</taxon>
        <taxon>Bacillales</taxon>
        <taxon>Paenibacillaceae</taxon>
        <taxon>Paenibacillus</taxon>
    </lineage>
</organism>
<dbReference type="EMBL" id="LS992241">
    <property type="protein sequence ID" value="SYX82524.1"/>
    <property type="molecule type" value="Genomic_DNA"/>
</dbReference>
<sequence length="51" mass="5424">MTPDAIAEIQSITGKKLKNTLSAITITTPINSAVTKDGSIFDQSSNILLYV</sequence>
<dbReference type="AlphaFoldDB" id="A0A383R7P4"/>